<organism evidence="1">
    <name type="scientific">marine sediment metagenome</name>
    <dbReference type="NCBI Taxonomy" id="412755"/>
    <lineage>
        <taxon>unclassified sequences</taxon>
        <taxon>metagenomes</taxon>
        <taxon>ecological metagenomes</taxon>
    </lineage>
</organism>
<dbReference type="EMBL" id="BARS01033898">
    <property type="protein sequence ID" value="GAG16224.1"/>
    <property type="molecule type" value="Genomic_DNA"/>
</dbReference>
<evidence type="ECO:0000313" key="1">
    <source>
        <dbReference type="EMBL" id="GAG16224.1"/>
    </source>
</evidence>
<comment type="caution">
    <text evidence="1">The sequence shown here is derived from an EMBL/GenBank/DDBJ whole genome shotgun (WGS) entry which is preliminary data.</text>
</comment>
<proteinExistence type="predicted"/>
<dbReference type="AlphaFoldDB" id="X0VDI6"/>
<name>X0VDI6_9ZZZZ</name>
<sequence>ELFDDLIPPKYQTTKAIKDEEFDSYVFPNPNYYYSTIKKAHADAFLINNRKLVIQVPWRVEIDFEKSILSNALSKKDKSEQLQCLAQYINQFISDVEFTQNLLENVRSISEKELVKKLKENLEVSTINKNRILSIKEFITRRISKEVAKRIKN</sequence>
<reference evidence="1" key="1">
    <citation type="journal article" date="2014" name="Front. Microbiol.">
        <title>High frequency of phylogenetically diverse reductive dehalogenase-homologous genes in deep subseafloor sedimentary metagenomes.</title>
        <authorList>
            <person name="Kawai M."/>
            <person name="Futagami T."/>
            <person name="Toyoda A."/>
            <person name="Takaki Y."/>
            <person name="Nishi S."/>
            <person name="Hori S."/>
            <person name="Arai W."/>
            <person name="Tsubouchi T."/>
            <person name="Morono Y."/>
            <person name="Uchiyama I."/>
            <person name="Ito T."/>
            <person name="Fujiyama A."/>
            <person name="Inagaki F."/>
            <person name="Takami H."/>
        </authorList>
    </citation>
    <scope>NUCLEOTIDE SEQUENCE</scope>
    <source>
        <strain evidence="1">Expedition CK06-06</strain>
    </source>
</reference>
<feature type="non-terminal residue" evidence="1">
    <location>
        <position position="1"/>
    </location>
</feature>
<protein>
    <submittedName>
        <fullName evidence="1">Uncharacterized protein</fullName>
    </submittedName>
</protein>
<accession>X0VDI6</accession>
<gene>
    <name evidence="1" type="ORF">S01H1_52445</name>
</gene>